<dbReference type="EMBL" id="AP017457">
    <property type="protein sequence ID" value="BAU99695.1"/>
    <property type="molecule type" value="Genomic_DNA"/>
</dbReference>
<dbReference type="PANTHER" id="PTHR33841:SF1">
    <property type="entry name" value="DNA METHYLTRANSFERASE A"/>
    <property type="match status" value="1"/>
</dbReference>
<dbReference type="OrthoDB" id="4280289at2"/>
<dbReference type="Gene3D" id="3.40.50.150">
    <property type="entry name" value="Vaccinia Virus protein VP39"/>
    <property type="match status" value="2"/>
</dbReference>
<evidence type="ECO:0000256" key="3">
    <source>
        <dbReference type="ARBA" id="ARBA00022679"/>
    </source>
</evidence>
<reference evidence="5 6" key="1">
    <citation type="journal article" date="2016" name="Genome Announc.">
        <title>Complete Genome Sequence of Aurantimicrobium minutum Type Strain KNCT, a Planktonic Ultramicrobacterium Isolated from River Water.</title>
        <authorList>
            <person name="Nakai R."/>
            <person name="Fujisawa T."/>
            <person name="Nakamura Y."/>
            <person name="Nishide H."/>
            <person name="Uchiyama I."/>
            <person name="Baba T."/>
            <person name="Toyoda A."/>
            <person name="Fujiyama A."/>
            <person name="Naganuma T."/>
            <person name="Niki H."/>
        </authorList>
    </citation>
    <scope>NUCLEOTIDE SEQUENCE [LARGE SCALE GENOMIC DNA]</scope>
    <source>
        <strain evidence="5 6">KNC</strain>
    </source>
</reference>
<dbReference type="SUPFAM" id="SSF53335">
    <property type="entry name" value="S-adenosyl-L-methionine-dependent methyltransferases"/>
    <property type="match status" value="1"/>
</dbReference>
<accession>A0A173LXL3</accession>
<organism evidence="5 6">
    <name type="scientific">Aurantimicrobium minutum</name>
    <dbReference type="NCBI Taxonomy" id="708131"/>
    <lineage>
        <taxon>Bacteria</taxon>
        <taxon>Bacillati</taxon>
        <taxon>Actinomycetota</taxon>
        <taxon>Actinomycetes</taxon>
        <taxon>Micrococcales</taxon>
        <taxon>Microbacteriaceae</taxon>
        <taxon>Aurantimicrobium</taxon>
    </lineage>
</organism>
<name>A0A173LXL3_9MICO</name>
<protein>
    <recommendedName>
        <fullName evidence="1">site-specific DNA-methyltransferase (adenine-specific)</fullName>
        <ecNumber evidence="1">2.1.1.72</ecNumber>
    </recommendedName>
</protein>
<dbReference type="KEGG" id="amin:AUMI_111530"/>
<evidence type="ECO:0000256" key="4">
    <source>
        <dbReference type="ARBA" id="ARBA00047942"/>
    </source>
</evidence>
<comment type="catalytic activity">
    <reaction evidence="4">
        <text>a 2'-deoxyadenosine in DNA + S-adenosyl-L-methionine = an N(6)-methyl-2'-deoxyadenosine in DNA + S-adenosyl-L-homocysteine + H(+)</text>
        <dbReference type="Rhea" id="RHEA:15197"/>
        <dbReference type="Rhea" id="RHEA-COMP:12418"/>
        <dbReference type="Rhea" id="RHEA-COMP:12419"/>
        <dbReference type="ChEBI" id="CHEBI:15378"/>
        <dbReference type="ChEBI" id="CHEBI:57856"/>
        <dbReference type="ChEBI" id="CHEBI:59789"/>
        <dbReference type="ChEBI" id="CHEBI:90615"/>
        <dbReference type="ChEBI" id="CHEBI:90616"/>
        <dbReference type="EC" id="2.1.1.72"/>
    </reaction>
</comment>
<evidence type="ECO:0000256" key="2">
    <source>
        <dbReference type="ARBA" id="ARBA00022603"/>
    </source>
</evidence>
<dbReference type="PANTHER" id="PTHR33841">
    <property type="entry name" value="DNA METHYLTRANSFERASE YEEA-RELATED"/>
    <property type="match status" value="1"/>
</dbReference>
<dbReference type="EC" id="2.1.1.72" evidence="1"/>
<dbReference type="InterPro" id="IPR029063">
    <property type="entry name" value="SAM-dependent_MTases_sf"/>
</dbReference>
<dbReference type="GeneID" id="80452342"/>
<dbReference type="REBASE" id="145658">
    <property type="entry name" value="AmiKNCORF111530P"/>
</dbReference>
<keyword evidence="2" id="KW-0489">Methyltransferase</keyword>
<evidence type="ECO:0000256" key="1">
    <source>
        <dbReference type="ARBA" id="ARBA00011900"/>
    </source>
</evidence>
<sequence length="1541" mass="173665">MASDAFIVGEGWLSEHFFTTDAKSQSFQALVAARRKEWDELETDGHGTARSRFSAFRAQLEGQLAELQPGSSDLEIEETLYQPLREVLGFVGGSFTLEKTGPVTRVSTPGIVDGAPLVLIDARPVDALEDLLLKDEPTLLVPFSLDENDNHDIHSVARLLSTLFIEEEGPSYALVFAGKWMLIAEKERWPEGRYLAVDLQLVAQRNDQKKAGEVDRALTCISSDSLGPDAEGDIWWNSVLEEAIKHTVGVSQDLREGVRLSIEIIANDVVQRRRRAGLTPLPGDEAQNLAKQSLRFLYRILFLLFAEASPELKVLPVGASEYEEGYSLDRLRELTLVPLVTETAENGTHFYQSLAVLFNLVDKGHGAPSSEEESVLPEGLVFNGLKADLFLPKATLLIDEVMLSDSALQQVLTHLLLSKEQKGKDRGFISYADLGINQLGAVYEGLMSYTGFFAETPLYEVAKDGDASKGSWVVPTDRAQGLDPKDFVKRTNPITGEVQPVIHEQGSFVFRLAGRERQQSASYYTPEVLTRFTVSQALEELLDQDGTTTTAEEILKLTVCEPALGSGAFAIEAVRQLAEEYLRRRQDELGERIAPEDYPQELQKVKAYIALHNVYGVDLNATAVELAEITLWLETMSDGLDAPWFGLHLRRGNSLVGARMQTFSTAEVKDRSKQKSPSKYEYSFDSDALFSDTGIFQFLLPATGWGSSAEIKDFDLDVVENISKMRTWRRRITSKLTASQLTSLQQLSIRTKELYSFTVLRLDIAETQVRRTIPIWGNYSNDEISSLTRAEIQDRLNYLDGAYQRLRLVMDAWCSLWFWPLEATDTVDDFPPDIEEWISFLTDVLGKSNSPRKQHANKQQEEITSAASWSDLNLREELNLSFAGAVDRAELLARHKWLFRAISISEAQGFFHWDLDFANIMVQGGFDLQIGNPPWVRPQIDIEALLAEGDPWWQLKAKSTKAEETIRRQYCLAIPSVFELVSSGIQDQFCTASFLSAAANYELLSGLTPDLYRCFMQRTWEHSAQTGIVALIHPDTHFTDDNGGFLRKNTYRRLRRHWQFENALGLFEIGVTRAYGVHVYGTAKPEIEFLHAVSLYHPETVVRSLVHDGSGPEPGLKNDEGKWDLRPHASRIQRVDESTLGIWKSILGTDEPATQVKIVNAVTNSISEVLSKLAATPRISSLNAQFCRGWNETTDKKAGIFDVSWGRVESWDEAILHGPHLFGMNPFYKFPNPSMKNKQDWSLNNLENLDSEELPITSYKRQVSKEAFESHYPTWDGVPSQNYFRIAWRNMAANMGERTLIPAIIPPGATHVLSVYSMGLPKFPLSDLLAVAGQMSTLIADFFVRSVPKSNILSGTASRLPVRLDHPINKLIQLRVLRLNCLTSAYKPLWEEAFDDAYLADSWAGGLDYFNRPRLAEVSSEWTRDSAIRRSSDRRQLLLEIDVLTAMLFGLSCDELCAIYRTQFPVLSNYDRNTYFYDLNGRLVPNSLLSEWRDRGDKIDQISLNQQVGNTSQTFELPFINFNRIEDFQAVWDEFALRLGQ</sequence>
<keyword evidence="3" id="KW-0808">Transferase</keyword>
<dbReference type="InterPro" id="IPR050953">
    <property type="entry name" value="N4_N6_ade-DNA_methylase"/>
</dbReference>
<gene>
    <name evidence="5" type="ORF">AUMI_111530</name>
</gene>
<dbReference type="GO" id="GO:0006304">
    <property type="term" value="P:DNA modification"/>
    <property type="evidence" value="ECO:0007669"/>
    <property type="project" value="InterPro"/>
</dbReference>
<evidence type="ECO:0000313" key="6">
    <source>
        <dbReference type="Proteomes" id="UP000243847"/>
    </source>
</evidence>
<dbReference type="Proteomes" id="UP000243847">
    <property type="component" value="Chromosome sequence1"/>
</dbReference>
<dbReference type="GO" id="GO:0009007">
    <property type="term" value="F:site-specific DNA-methyltransferase (adenine-specific) activity"/>
    <property type="evidence" value="ECO:0007669"/>
    <property type="project" value="UniProtKB-EC"/>
</dbReference>
<evidence type="ECO:0000313" key="5">
    <source>
        <dbReference type="EMBL" id="BAU99695.1"/>
    </source>
</evidence>
<dbReference type="RefSeq" id="WP_096382416.1">
    <property type="nucleotide sequence ID" value="NZ_AP017457.1"/>
</dbReference>
<dbReference type="GO" id="GO:0032259">
    <property type="term" value="P:methylation"/>
    <property type="evidence" value="ECO:0007669"/>
    <property type="project" value="UniProtKB-KW"/>
</dbReference>
<proteinExistence type="predicted"/>